<evidence type="ECO:0000313" key="1">
    <source>
        <dbReference type="EMBL" id="CAI6355868.1"/>
    </source>
</evidence>
<proteinExistence type="predicted"/>
<sequence>MDSDHLLVGIWMKVKIKKYKKGNLTNKGRTDINKLKDKQICKEYVECFQNIIKSKQLDIERNLNVDKTWEHVKESINEASTKVLGKKVSKTKPWFNTICEEAVQRRKLARQELLIDTNNEVTLRRFRTRQKEASKILRCEKRKYVQNILETAELDYKTHRTRDMYKRVNDLRGGYKKKERFLIDDDGSLITTSEELAKKWASYFEKLLNCEEPNETFNFNFNQEIKESQDCEEPTLEEIKLQINMLKNNKSPERMTFNQSS</sequence>
<dbReference type="Proteomes" id="UP001160148">
    <property type="component" value="Unassembled WGS sequence"/>
</dbReference>
<protein>
    <recommendedName>
        <fullName evidence="3">Endonuclease-reverse transcriptase</fullName>
    </recommendedName>
</protein>
<accession>A0AAV0WJB3</accession>
<evidence type="ECO:0008006" key="3">
    <source>
        <dbReference type="Google" id="ProtNLM"/>
    </source>
</evidence>
<dbReference type="AlphaFoldDB" id="A0AAV0WJB3"/>
<name>A0AAV0WJB3_9HEMI</name>
<dbReference type="EMBL" id="CARXXK010000002">
    <property type="protein sequence ID" value="CAI6355868.1"/>
    <property type="molecule type" value="Genomic_DNA"/>
</dbReference>
<organism evidence="1 2">
    <name type="scientific">Macrosiphum euphorbiae</name>
    <name type="common">potato aphid</name>
    <dbReference type="NCBI Taxonomy" id="13131"/>
    <lineage>
        <taxon>Eukaryota</taxon>
        <taxon>Metazoa</taxon>
        <taxon>Ecdysozoa</taxon>
        <taxon>Arthropoda</taxon>
        <taxon>Hexapoda</taxon>
        <taxon>Insecta</taxon>
        <taxon>Pterygota</taxon>
        <taxon>Neoptera</taxon>
        <taxon>Paraneoptera</taxon>
        <taxon>Hemiptera</taxon>
        <taxon>Sternorrhyncha</taxon>
        <taxon>Aphidomorpha</taxon>
        <taxon>Aphidoidea</taxon>
        <taxon>Aphididae</taxon>
        <taxon>Macrosiphini</taxon>
        <taxon>Macrosiphum</taxon>
    </lineage>
</organism>
<comment type="caution">
    <text evidence="1">The sequence shown here is derived from an EMBL/GenBank/DDBJ whole genome shotgun (WGS) entry which is preliminary data.</text>
</comment>
<keyword evidence="2" id="KW-1185">Reference proteome</keyword>
<evidence type="ECO:0000313" key="2">
    <source>
        <dbReference type="Proteomes" id="UP001160148"/>
    </source>
</evidence>
<gene>
    <name evidence="1" type="ORF">MEUPH1_LOCUS11675</name>
</gene>
<reference evidence="1 2" key="1">
    <citation type="submission" date="2023-01" db="EMBL/GenBank/DDBJ databases">
        <authorList>
            <person name="Whitehead M."/>
        </authorList>
    </citation>
    <scope>NUCLEOTIDE SEQUENCE [LARGE SCALE GENOMIC DNA]</scope>
</reference>